<keyword evidence="10" id="KW-1185">Reference proteome</keyword>
<dbReference type="GO" id="GO:0044205">
    <property type="term" value="P:'de novo' UMP biosynthetic process"/>
    <property type="evidence" value="ECO:0007669"/>
    <property type="project" value="UniProtKB-UniRule"/>
</dbReference>
<dbReference type="PANTHER" id="PTHR43375">
    <property type="entry name" value="OROTIDINE 5'-PHOSPHATE DECARBOXYLASE"/>
    <property type="match status" value="1"/>
</dbReference>
<keyword evidence="5 7" id="KW-0456">Lyase</keyword>
<dbReference type="GO" id="GO:0006207">
    <property type="term" value="P:'de novo' pyrimidine nucleobase biosynthetic process"/>
    <property type="evidence" value="ECO:0007669"/>
    <property type="project" value="InterPro"/>
</dbReference>
<dbReference type="UniPathway" id="UPA00070">
    <property type="reaction ID" value="UER00120"/>
</dbReference>
<evidence type="ECO:0000256" key="2">
    <source>
        <dbReference type="ARBA" id="ARBA00008847"/>
    </source>
</evidence>
<dbReference type="SUPFAM" id="SSF51366">
    <property type="entry name" value="Ribulose-phoshate binding barrel"/>
    <property type="match status" value="1"/>
</dbReference>
<dbReference type="Pfam" id="PF00215">
    <property type="entry name" value="OMPdecase"/>
    <property type="match status" value="1"/>
</dbReference>
<dbReference type="OrthoDB" id="9808470at2"/>
<dbReference type="EMBL" id="BAHD01000035">
    <property type="protein sequence ID" value="GAB96319.1"/>
    <property type="molecule type" value="Genomic_DNA"/>
</dbReference>
<dbReference type="Gene3D" id="3.20.20.70">
    <property type="entry name" value="Aldolase class I"/>
    <property type="match status" value="1"/>
</dbReference>
<dbReference type="eggNOG" id="COG0284">
    <property type="taxonomic scope" value="Bacteria"/>
</dbReference>
<dbReference type="GO" id="GO:0004590">
    <property type="term" value="F:orotidine-5'-phosphate decarboxylase activity"/>
    <property type="evidence" value="ECO:0007669"/>
    <property type="project" value="UniProtKB-UniRule"/>
</dbReference>
<dbReference type="InterPro" id="IPR011995">
    <property type="entry name" value="OMPdecase_type-2"/>
</dbReference>
<dbReference type="InterPro" id="IPR001754">
    <property type="entry name" value="OMPdeCOase_dom"/>
</dbReference>
<evidence type="ECO:0000256" key="7">
    <source>
        <dbReference type="HAMAP-Rule" id="MF_01215"/>
    </source>
</evidence>
<evidence type="ECO:0000256" key="5">
    <source>
        <dbReference type="ARBA" id="ARBA00023239"/>
    </source>
</evidence>
<keyword evidence="3 7" id="KW-0210">Decarboxylase</keyword>
<accession>K6XC08</accession>
<evidence type="ECO:0000313" key="9">
    <source>
        <dbReference type="EMBL" id="GAB96319.1"/>
    </source>
</evidence>
<sequence>MSTFGERLSAAMAQHGPLCAGIDPHAGLLSAWGLDDDVAGLETFSLRCVEAFGGNLACVKPQSAFFERHGAAGIGVLERVIAGLRDAGTLCLLDVKRGDIGSTMTGYAQAYLADGPLSVDAITVSPYLGYESLRPALDLATANDRGVFVLTLTSNPEGQRVQHASAPPTHDGAAPPGSVAAEIVAGVTADNAVARAKHLLGSVGMVVGATVADDVRRLHLDLSAANGPLLAPGIGAQGGSGSDLAAAVGTARAAILAASSREVLGAGPDVAQLRDAARRTSTRLAEELA</sequence>
<protein>
    <recommendedName>
        <fullName evidence="7">Orotidine 5'-phosphate decarboxylase</fullName>
        <ecNumber evidence="7">4.1.1.23</ecNumber>
    </recommendedName>
    <alternativeName>
        <fullName evidence="7">OMP decarboxylase</fullName>
        <shortName evidence="7">OMPDCase</shortName>
        <shortName evidence="7">OMPdecase</shortName>
    </alternativeName>
</protein>
<dbReference type="Proteomes" id="UP000008366">
    <property type="component" value="Unassembled WGS sequence"/>
</dbReference>
<organism evidence="9 10">
    <name type="scientific">Kineosphaera limosa NBRC 100340</name>
    <dbReference type="NCBI Taxonomy" id="1184609"/>
    <lineage>
        <taxon>Bacteria</taxon>
        <taxon>Bacillati</taxon>
        <taxon>Actinomycetota</taxon>
        <taxon>Actinomycetes</taxon>
        <taxon>Micrococcales</taxon>
        <taxon>Dermatophilaceae</taxon>
        <taxon>Kineosphaera</taxon>
    </lineage>
</organism>
<evidence type="ECO:0000313" key="10">
    <source>
        <dbReference type="Proteomes" id="UP000008366"/>
    </source>
</evidence>
<dbReference type="InterPro" id="IPR013785">
    <property type="entry name" value="Aldolase_TIM"/>
</dbReference>
<evidence type="ECO:0000256" key="1">
    <source>
        <dbReference type="ARBA" id="ARBA00004861"/>
    </source>
</evidence>
<comment type="catalytic activity">
    <reaction evidence="6 7">
        <text>orotidine 5'-phosphate + H(+) = UMP + CO2</text>
        <dbReference type="Rhea" id="RHEA:11596"/>
        <dbReference type="ChEBI" id="CHEBI:15378"/>
        <dbReference type="ChEBI" id="CHEBI:16526"/>
        <dbReference type="ChEBI" id="CHEBI:57538"/>
        <dbReference type="ChEBI" id="CHEBI:57865"/>
        <dbReference type="EC" id="4.1.1.23"/>
    </reaction>
</comment>
<dbReference type="InterPro" id="IPR011060">
    <property type="entry name" value="RibuloseP-bd_barrel"/>
</dbReference>
<reference evidence="9 10" key="1">
    <citation type="submission" date="2012-08" db="EMBL/GenBank/DDBJ databases">
        <title>Whole genome shotgun sequence of Kineosphaera limosa NBRC 100340.</title>
        <authorList>
            <person name="Yoshida I."/>
            <person name="Isaki S."/>
            <person name="Hosoyama A."/>
            <person name="Tsuchikane K."/>
            <person name="Katsumata H."/>
            <person name="Ando Y."/>
            <person name="Ohji S."/>
            <person name="Hamada M."/>
            <person name="Tamura T."/>
            <person name="Yamazoe A."/>
            <person name="Yamazaki S."/>
            <person name="Fujita N."/>
        </authorList>
    </citation>
    <scope>NUCLEOTIDE SEQUENCE [LARGE SCALE GENOMIC DNA]</scope>
    <source>
        <strain evidence="9 10">NBRC 100340</strain>
    </source>
</reference>
<dbReference type="PANTHER" id="PTHR43375:SF1">
    <property type="entry name" value="OROTIDINE 5'-PHOSPHATE DECARBOXYLASE"/>
    <property type="match status" value="1"/>
</dbReference>
<dbReference type="AlphaFoldDB" id="K6XC08"/>
<dbReference type="CDD" id="cd04725">
    <property type="entry name" value="OMP_decarboxylase_like"/>
    <property type="match status" value="1"/>
</dbReference>
<evidence type="ECO:0000259" key="8">
    <source>
        <dbReference type="SMART" id="SM00934"/>
    </source>
</evidence>
<comment type="caution">
    <text evidence="9">The sequence shown here is derived from an EMBL/GenBank/DDBJ whole genome shotgun (WGS) entry which is preliminary data.</text>
</comment>
<evidence type="ECO:0000256" key="4">
    <source>
        <dbReference type="ARBA" id="ARBA00022975"/>
    </source>
</evidence>
<evidence type="ECO:0000256" key="6">
    <source>
        <dbReference type="ARBA" id="ARBA00049157"/>
    </source>
</evidence>
<dbReference type="NCBIfam" id="TIGR02127">
    <property type="entry name" value="pyrF_sub2"/>
    <property type="match status" value="1"/>
</dbReference>
<dbReference type="STRING" id="1184609.KILIM_035_00080"/>
<dbReference type="EC" id="4.1.1.23" evidence="7"/>
<comment type="similarity">
    <text evidence="2 7">Belongs to the OMP decarboxylase family. Type 2 subfamily.</text>
</comment>
<proteinExistence type="inferred from homology"/>
<dbReference type="HAMAP" id="MF_01215">
    <property type="entry name" value="OMPdecase_type2"/>
    <property type="match status" value="1"/>
</dbReference>
<evidence type="ECO:0000256" key="3">
    <source>
        <dbReference type="ARBA" id="ARBA00022793"/>
    </source>
</evidence>
<name>K6XC08_9MICO</name>
<keyword evidence="4 7" id="KW-0665">Pyrimidine biosynthesis</keyword>
<dbReference type="RefSeq" id="WP_006592851.1">
    <property type="nucleotide sequence ID" value="NZ_BAHD01000035.1"/>
</dbReference>
<dbReference type="SMART" id="SM00934">
    <property type="entry name" value="OMPdecase"/>
    <property type="match status" value="1"/>
</dbReference>
<comment type="pathway">
    <text evidence="1 7">Pyrimidine metabolism; UMP biosynthesis via de novo pathway; UMP from orotate: step 2/2.</text>
</comment>
<gene>
    <name evidence="7 9" type="primary">pyrF</name>
    <name evidence="9" type="ORF">KILIM_035_00080</name>
</gene>
<feature type="active site" description="Proton donor" evidence="7">
    <location>
        <position position="96"/>
    </location>
</feature>
<feature type="domain" description="Orotidine 5'-phosphate decarboxylase" evidence="8">
    <location>
        <begin position="17"/>
        <end position="276"/>
    </location>
</feature>